<gene>
    <name evidence="1" type="ordered locus">Snas_3577</name>
</gene>
<dbReference type="Proteomes" id="UP000000844">
    <property type="component" value="Chromosome"/>
</dbReference>
<sequence>MTVHALHRAADLIEQRGWTRGGYCYPDAEGYCMDKALLAVCGLCTACENKHDLTDEYRDALAALRAALNVATCWDLWWWNDNSRRTKSDVVRLLRRAADHAPARRKSLTQ</sequence>
<evidence type="ECO:0000313" key="2">
    <source>
        <dbReference type="Proteomes" id="UP000000844"/>
    </source>
</evidence>
<dbReference type="KEGG" id="sna:Snas_3577"/>
<reference evidence="1 2" key="1">
    <citation type="journal article" date="2009" name="Stand. Genomic Sci.">
        <title>Complete genome sequence of Stackebrandtia nassauensis type strain (LLR-40K-21).</title>
        <authorList>
            <person name="Munk C."/>
            <person name="Lapidus A."/>
            <person name="Copeland A."/>
            <person name="Jando M."/>
            <person name="Mayilraj S."/>
            <person name="Glavina Del Rio T."/>
            <person name="Nolan M."/>
            <person name="Chen F."/>
            <person name="Lucas S."/>
            <person name="Tice H."/>
            <person name="Cheng J.F."/>
            <person name="Han C."/>
            <person name="Detter J.C."/>
            <person name="Bruce D."/>
            <person name="Goodwin L."/>
            <person name="Chain P."/>
            <person name="Pitluck S."/>
            <person name="Goker M."/>
            <person name="Ovchinikova G."/>
            <person name="Pati A."/>
            <person name="Ivanova N."/>
            <person name="Mavromatis K."/>
            <person name="Chen A."/>
            <person name="Palaniappan K."/>
            <person name="Land M."/>
            <person name="Hauser L."/>
            <person name="Chang Y.J."/>
            <person name="Jeffries C.D."/>
            <person name="Bristow J."/>
            <person name="Eisen J.A."/>
            <person name="Markowitz V."/>
            <person name="Hugenholtz P."/>
            <person name="Kyrpides N.C."/>
            <person name="Klenk H.P."/>
        </authorList>
    </citation>
    <scope>NUCLEOTIDE SEQUENCE [LARGE SCALE GENOMIC DNA]</scope>
    <source>
        <strain evidence="2">DSM 44728 / CIP 108903 / NRRL B-16338 / NBRC 102104 / LLR-40K-21</strain>
    </source>
</reference>
<dbReference type="AlphaFoldDB" id="D3PWL7"/>
<keyword evidence="2" id="KW-1185">Reference proteome</keyword>
<organism evidence="1 2">
    <name type="scientific">Stackebrandtia nassauensis (strain DSM 44728 / CIP 108903 / NRRL B-16338 / NBRC 102104 / LLR-40K-21)</name>
    <dbReference type="NCBI Taxonomy" id="446470"/>
    <lineage>
        <taxon>Bacteria</taxon>
        <taxon>Bacillati</taxon>
        <taxon>Actinomycetota</taxon>
        <taxon>Actinomycetes</taxon>
        <taxon>Glycomycetales</taxon>
        <taxon>Glycomycetaceae</taxon>
        <taxon>Stackebrandtia</taxon>
    </lineage>
</organism>
<dbReference type="Pfam" id="PF19698">
    <property type="entry name" value="DUF6197"/>
    <property type="match status" value="1"/>
</dbReference>
<name>D3PWL7_STANL</name>
<dbReference type="HOGENOM" id="CLU_2169525_0_0_11"/>
<dbReference type="EMBL" id="CP001778">
    <property type="protein sequence ID" value="ADD43239.1"/>
    <property type="molecule type" value="Genomic_DNA"/>
</dbReference>
<evidence type="ECO:0000313" key="1">
    <source>
        <dbReference type="EMBL" id="ADD43239.1"/>
    </source>
</evidence>
<dbReference type="InterPro" id="IPR045677">
    <property type="entry name" value="DUF6197"/>
</dbReference>
<protein>
    <submittedName>
        <fullName evidence="1">Uncharacterized protein</fullName>
    </submittedName>
</protein>
<accession>D3PWL7</accession>
<proteinExistence type="predicted"/>
<dbReference type="RefSeq" id="WP_013018810.1">
    <property type="nucleotide sequence ID" value="NC_013947.1"/>
</dbReference>